<proteinExistence type="predicted"/>
<feature type="transmembrane region" description="Helical" evidence="3">
    <location>
        <begin position="207"/>
        <end position="229"/>
    </location>
</feature>
<dbReference type="PANTHER" id="PTHR40633">
    <property type="entry name" value="MATRIX PROTEIN, PUTATIVE (AFU_ORTHOLOGUE AFUA_8G05410)-RELATED"/>
    <property type="match status" value="1"/>
</dbReference>
<keyword evidence="3" id="KW-0812">Transmembrane</keyword>
<accession>A0AA39LCY9</accession>
<keyword evidence="3" id="KW-0472">Membrane</keyword>
<sequence>MRHPLNLTPTGVFLAAIFFAAHIGAVQFLNSDWEDVELGQPFALRWQGQGNEGVNLWLMRGPADNLKEVETVATNVSATSLAVRLGLFPEGDDYAFRIQDIASGEMSHSPAFDLDPDDLDEEELALLSSALASSTSTATNPPSSTATGNQDNASTGDGNTSEGLTTSPPASTPTGNEDGGTTTSSGAEGTGTPSPGSSSGLSTGAKAGIGVGAGLGGILILLAVAWIFYRRRKSTATTGSQVGELEAAQAGTKAGPELTGNPVSELPGDEYGSSGRPSELPSPESPFAQGGGQHVMRSELP</sequence>
<dbReference type="InterPro" id="IPR052982">
    <property type="entry name" value="SRP1/TIP1-like"/>
</dbReference>
<dbReference type="EMBL" id="JAPDFR010000001">
    <property type="protein sequence ID" value="KAK0392657.1"/>
    <property type="molecule type" value="Genomic_DNA"/>
</dbReference>
<feature type="region of interest" description="Disordered" evidence="2">
    <location>
        <begin position="247"/>
        <end position="301"/>
    </location>
</feature>
<feature type="transmembrane region" description="Helical" evidence="3">
    <location>
        <begin position="12"/>
        <end position="29"/>
    </location>
</feature>
<feature type="compositionally biased region" description="Polar residues" evidence="2">
    <location>
        <begin position="148"/>
        <end position="175"/>
    </location>
</feature>
<dbReference type="Pfam" id="PF10342">
    <property type="entry name" value="Kre9_KNH"/>
    <property type="match status" value="1"/>
</dbReference>
<keyword evidence="6" id="KW-1185">Reference proteome</keyword>
<name>A0AA39LCY9_SARSR</name>
<protein>
    <recommendedName>
        <fullName evidence="4">Yeast cell wall synthesis Kre9/Knh1-like N-terminal domain-containing protein</fullName>
    </recommendedName>
</protein>
<evidence type="ECO:0000256" key="2">
    <source>
        <dbReference type="SAM" id="MobiDB-lite"/>
    </source>
</evidence>
<keyword evidence="1" id="KW-0732">Signal</keyword>
<dbReference type="AlphaFoldDB" id="A0AA39LCY9"/>
<evidence type="ECO:0000256" key="3">
    <source>
        <dbReference type="SAM" id="Phobius"/>
    </source>
</evidence>
<gene>
    <name evidence="5" type="ORF">NLU13_2152</name>
</gene>
<reference evidence="5" key="1">
    <citation type="submission" date="2022-10" db="EMBL/GenBank/DDBJ databases">
        <title>Determination and structural analysis of whole genome sequence of Sarocladium strictum F4-1.</title>
        <authorList>
            <person name="Hu L."/>
            <person name="Jiang Y."/>
        </authorList>
    </citation>
    <scope>NUCLEOTIDE SEQUENCE</scope>
    <source>
        <strain evidence="5">F4-1</strain>
    </source>
</reference>
<feature type="compositionally biased region" description="Low complexity" evidence="2">
    <location>
        <begin position="132"/>
        <end position="147"/>
    </location>
</feature>
<organism evidence="5 6">
    <name type="scientific">Sarocladium strictum</name>
    <name type="common">Black bundle disease fungus</name>
    <name type="synonym">Acremonium strictum</name>
    <dbReference type="NCBI Taxonomy" id="5046"/>
    <lineage>
        <taxon>Eukaryota</taxon>
        <taxon>Fungi</taxon>
        <taxon>Dikarya</taxon>
        <taxon>Ascomycota</taxon>
        <taxon>Pezizomycotina</taxon>
        <taxon>Sordariomycetes</taxon>
        <taxon>Hypocreomycetidae</taxon>
        <taxon>Hypocreales</taxon>
        <taxon>Sarocladiaceae</taxon>
        <taxon>Sarocladium</taxon>
    </lineage>
</organism>
<keyword evidence="3" id="KW-1133">Transmembrane helix</keyword>
<feature type="compositionally biased region" description="Low complexity" evidence="2">
    <location>
        <begin position="179"/>
        <end position="201"/>
    </location>
</feature>
<evidence type="ECO:0000259" key="4">
    <source>
        <dbReference type="Pfam" id="PF10342"/>
    </source>
</evidence>
<dbReference type="InterPro" id="IPR018466">
    <property type="entry name" value="Kre9/Knh1-like_N"/>
</dbReference>
<evidence type="ECO:0000313" key="5">
    <source>
        <dbReference type="EMBL" id="KAK0392657.1"/>
    </source>
</evidence>
<dbReference type="Proteomes" id="UP001175261">
    <property type="component" value="Unassembled WGS sequence"/>
</dbReference>
<evidence type="ECO:0000256" key="1">
    <source>
        <dbReference type="ARBA" id="ARBA00022729"/>
    </source>
</evidence>
<feature type="domain" description="Yeast cell wall synthesis Kre9/Knh1-like N-terminal" evidence="4">
    <location>
        <begin position="33"/>
        <end position="113"/>
    </location>
</feature>
<evidence type="ECO:0000313" key="6">
    <source>
        <dbReference type="Proteomes" id="UP001175261"/>
    </source>
</evidence>
<dbReference type="PANTHER" id="PTHR40633:SF1">
    <property type="entry name" value="GPI ANCHORED SERINE-THREONINE RICH PROTEIN (AFU_ORTHOLOGUE AFUA_1G03630)"/>
    <property type="match status" value="1"/>
</dbReference>
<feature type="region of interest" description="Disordered" evidence="2">
    <location>
        <begin position="132"/>
        <end position="201"/>
    </location>
</feature>
<comment type="caution">
    <text evidence="5">The sequence shown here is derived from an EMBL/GenBank/DDBJ whole genome shotgun (WGS) entry which is preliminary data.</text>
</comment>